<comment type="caution">
    <text evidence="1">The sequence shown here is derived from an EMBL/GenBank/DDBJ whole genome shotgun (WGS) entry which is preliminary data.</text>
</comment>
<dbReference type="OrthoDB" id="2730545at2759"/>
<dbReference type="Proteomes" id="UP000290288">
    <property type="component" value="Unassembled WGS sequence"/>
</dbReference>
<gene>
    <name evidence="1" type="ORF">EST38_g351</name>
</gene>
<keyword evidence="2" id="KW-1185">Reference proteome</keyword>
<sequence length="145" mass="16041">MAAVYEIEPEDWECEPACDPPEDQHERLFSLRDSTAQGIPCILWGEDALHFAHGVPVSSYLQTILVPDDVLEEAATILLIKGSYVPGTPSDIRRYCDYIGHHTGVPCFPKFTSDFTVHLGPAYRSRKFPAAPLITSCCFLGPTMA</sequence>
<evidence type="ECO:0000313" key="1">
    <source>
        <dbReference type="EMBL" id="RXW25558.1"/>
    </source>
</evidence>
<evidence type="ECO:0000313" key="2">
    <source>
        <dbReference type="Proteomes" id="UP000290288"/>
    </source>
</evidence>
<dbReference type="AlphaFoldDB" id="A0A4V1Q5H0"/>
<dbReference type="EMBL" id="SDEE01000004">
    <property type="protein sequence ID" value="RXW25558.1"/>
    <property type="molecule type" value="Genomic_DNA"/>
</dbReference>
<name>A0A4V1Q5H0_9AGAR</name>
<protein>
    <submittedName>
        <fullName evidence="1">Uncharacterized protein</fullName>
    </submittedName>
</protein>
<organism evidence="1 2">
    <name type="scientific">Candolleomyces aberdarensis</name>
    <dbReference type="NCBI Taxonomy" id="2316362"/>
    <lineage>
        <taxon>Eukaryota</taxon>
        <taxon>Fungi</taxon>
        <taxon>Dikarya</taxon>
        <taxon>Basidiomycota</taxon>
        <taxon>Agaricomycotina</taxon>
        <taxon>Agaricomycetes</taxon>
        <taxon>Agaricomycetidae</taxon>
        <taxon>Agaricales</taxon>
        <taxon>Agaricineae</taxon>
        <taxon>Psathyrellaceae</taxon>
        <taxon>Candolleomyces</taxon>
    </lineage>
</organism>
<reference evidence="1 2" key="1">
    <citation type="submission" date="2019-01" db="EMBL/GenBank/DDBJ databases">
        <title>Draft genome sequence of Psathyrella aberdarensis IHI B618.</title>
        <authorList>
            <person name="Buettner E."/>
            <person name="Kellner H."/>
        </authorList>
    </citation>
    <scope>NUCLEOTIDE SEQUENCE [LARGE SCALE GENOMIC DNA]</scope>
    <source>
        <strain evidence="1 2">IHI B618</strain>
    </source>
</reference>
<accession>A0A4V1Q5H0</accession>
<proteinExistence type="predicted"/>